<sequence>MMRIKEAIQRRRMIQEMTDGWNAWEGELAESASPPGVSTFTKSSFIENRKLASLPSNEDDQQAAITNSSEIALQQFANHLKSRMNTFQNRALRITWKRLSEAPRTSGRGNINIMEKVFEKMVENCADVMPIFYRSAFLSCVEDKKRNKNTTHPERTIATIRDHAHLLVDFIDDIICAVSDKPLKHGHLDPYSIAFDQIQMLLARIHSRLEPLGFQRNFWDFFGEVLAEVMFSQVGFYTNLSIRLQECVRAYPHAGSAWSLLSLMLSDSFHNASKKPKFQPSPSVQVSSIR</sequence>
<keyword evidence="3" id="KW-1185">Reference proteome</keyword>
<evidence type="ECO:0000256" key="1">
    <source>
        <dbReference type="SAM" id="MobiDB-lite"/>
    </source>
</evidence>
<dbReference type="CDD" id="cd01040">
    <property type="entry name" value="Mb-like"/>
    <property type="match status" value="1"/>
</dbReference>
<accession>A0A0M3K8J9</accession>
<evidence type="ECO:0000313" key="4">
    <source>
        <dbReference type="WBParaSite" id="ASIM_0001729001-mRNA-1"/>
    </source>
</evidence>
<feature type="region of interest" description="Disordered" evidence="1">
    <location>
        <begin position="271"/>
        <end position="290"/>
    </location>
</feature>
<dbReference type="GO" id="GO:0020037">
    <property type="term" value="F:heme binding"/>
    <property type="evidence" value="ECO:0007669"/>
    <property type="project" value="InterPro"/>
</dbReference>
<dbReference type="Proteomes" id="UP000267096">
    <property type="component" value="Unassembled WGS sequence"/>
</dbReference>
<feature type="compositionally biased region" description="Polar residues" evidence="1">
    <location>
        <begin position="280"/>
        <end position="290"/>
    </location>
</feature>
<gene>
    <name evidence="2" type="ORF">ASIM_LOCUS16697</name>
</gene>
<evidence type="ECO:0000313" key="3">
    <source>
        <dbReference type="Proteomes" id="UP000267096"/>
    </source>
</evidence>
<dbReference type="EMBL" id="UYRR01033329">
    <property type="protein sequence ID" value="VDK58484.1"/>
    <property type="molecule type" value="Genomic_DNA"/>
</dbReference>
<dbReference type="InterPro" id="IPR012292">
    <property type="entry name" value="Globin/Proto"/>
</dbReference>
<dbReference type="AlphaFoldDB" id="A0A0M3K8J9"/>
<dbReference type="WBParaSite" id="ASIM_0001729001-mRNA-1">
    <property type="protein sequence ID" value="ASIM_0001729001-mRNA-1"/>
    <property type="gene ID" value="ASIM_0001729001"/>
</dbReference>
<protein>
    <submittedName>
        <fullName evidence="4">GLOBIN domain-containing protein</fullName>
    </submittedName>
</protein>
<dbReference type="InterPro" id="IPR044399">
    <property type="entry name" value="Mb-like_M"/>
</dbReference>
<name>A0A0M3K8J9_ANISI</name>
<reference evidence="4" key="1">
    <citation type="submission" date="2017-02" db="UniProtKB">
        <authorList>
            <consortium name="WormBaseParasite"/>
        </authorList>
    </citation>
    <scope>IDENTIFICATION</scope>
</reference>
<reference evidence="2 3" key="2">
    <citation type="submission" date="2018-11" db="EMBL/GenBank/DDBJ databases">
        <authorList>
            <consortium name="Pathogen Informatics"/>
        </authorList>
    </citation>
    <scope>NUCLEOTIDE SEQUENCE [LARGE SCALE GENOMIC DNA]</scope>
</reference>
<organism evidence="4">
    <name type="scientific">Anisakis simplex</name>
    <name type="common">Herring worm</name>
    <dbReference type="NCBI Taxonomy" id="6269"/>
    <lineage>
        <taxon>Eukaryota</taxon>
        <taxon>Metazoa</taxon>
        <taxon>Ecdysozoa</taxon>
        <taxon>Nematoda</taxon>
        <taxon>Chromadorea</taxon>
        <taxon>Rhabditida</taxon>
        <taxon>Spirurina</taxon>
        <taxon>Ascaridomorpha</taxon>
        <taxon>Ascaridoidea</taxon>
        <taxon>Anisakidae</taxon>
        <taxon>Anisakis</taxon>
        <taxon>Anisakis simplex complex</taxon>
    </lineage>
</organism>
<dbReference type="GO" id="GO:0019825">
    <property type="term" value="F:oxygen binding"/>
    <property type="evidence" value="ECO:0007669"/>
    <property type="project" value="InterPro"/>
</dbReference>
<proteinExistence type="predicted"/>
<dbReference type="Gene3D" id="1.10.490.10">
    <property type="entry name" value="Globins"/>
    <property type="match status" value="1"/>
</dbReference>
<dbReference type="OrthoDB" id="5857092at2759"/>
<evidence type="ECO:0000313" key="2">
    <source>
        <dbReference type="EMBL" id="VDK58484.1"/>
    </source>
</evidence>